<sequence length="488" mass="54048">MTVNPYLGVGQAATAGRFVGRQDLLRLLENCWRGPRPANLSLQGNHRMGKTSVVRRAQELFAADRPDLLVVYLSVASYESGADVFRAVVGRVRQEAERLNQPGDGAPPDWLAGLTDIELSVHSSIEWLDLKECFEAFFTALYRVGVGVGVILDEFDQAEAFRRVEFQLLRDLVSEKNYSVGLVTLSRRSIKSIELAAVAHSTLDGVMGMRRPVGPFLDAEVAAMLARADDAGVDLTALRPEIVRRAGNHPYLIELFCHELVETHLTERLDAELAWEQVEAQFRDQFTRSITNLNADTGGRGGDLLYQVLTRTYLTIDSQDIALLRRLGLVRPDGVTVALLSPEFAQQVRRMVLTGSLHGWWIDRDLALRVHVRERLTRSWGEGWGAELSRRAGGAAVAAGRWHGGPEGVPLVPADRLDPLDRLDTAEVIELVLLNWNLFESHLGGDPTVWKERAEAVTQARQAADHGSPLDADLRRRAERSLGGLPEA</sequence>
<comment type="caution">
    <text evidence="2">The sequence shown here is derived from an EMBL/GenBank/DDBJ whole genome shotgun (WGS) entry which is preliminary data.</text>
</comment>
<evidence type="ECO:0000313" key="3">
    <source>
        <dbReference type="Proteomes" id="UP001611075"/>
    </source>
</evidence>
<dbReference type="Proteomes" id="UP001611075">
    <property type="component" value="Unassembled WGS sequence"/>
</dbReference>
<organism evidence="2 3">
    <name type="scientific">Micromonospora rubida</name>
    <dbReference type="NCBI Taxonomy" id="2697657"/>
    <lineage>
        <taxon>Bacteria</taxon>
        <taxon>Bacillati</taxon>
        <taxon>Actinomycetota</taxon>
        <taxon>Actinomycetes</taxon>
        <taxon>Micromonosporales</taxon>
        <taxon>Micromonosporaceae</taxon>
        <taxon>Micromonospora</taxon>
    </lineage>
</organism>
<reference evidence="2 3" key="1">
    <citation type="submission" date="2024-10" db="EMBL/GenBank/DDBJ databases">
        <title>The Natural Products Discovery Center: Release of the First 8490 Sequenced Strains for Exploring Actinobacteria Biosynthetic Diversity.</title>
        <authorList>
            <person name="Kalkreuter E."/>
            <person name="Kautsar S.A."/>
            <person name="Yang D."/>
            <person name="Bader C.D."/>
            <person name="Teijaro C.N."/>
            <person name="Fluegel L."/>
            <person name="Davis C.M."/>
            <person name="Simpson J.R."/>
            <person name="Lauterbach L."/>
            <person name="Steele A.D."/>
            <person name="Gui C."/>
            <person name="Meng S."/>
            <person name="Li G."/>
            <person name="Viehrig K."/>
            <person name="Ye F."/>
            <person name="Su P."/>
            <person name="Kiefer A.F."/>
            <person name="Nichols A."/>
            <person name="Cepeda A.J."/>
            <person name="Yan W."/>
            <person name="Fan B."/>
            <person name="Jiang Y."/>
            <person name="Adhikari A."/>
            <person name="Zheng C.-J."/>
            <person name="Schuster L."/>
            <person name="Cowan T.M."/>
            <person name="Smanski M.J."/>
            <person name="Chevrette M.G."/>
            <person name="De Carvalho L.P.S."/>
            <person name="Shen B."/>
        </authorList>
    </citation>
    <scope>NUCLEOTIDE SEQUENCE [LARGE SCALE GENOMIC DNA]</scope>
    <source>
        <strain evidence="2 3">NPDC021253</strain>
    </source>
</reference>
<dbReference type="InterPro" id="IPR027417">
    <property type="entry name" value="P-loop_NTPase"/>
</dbReference>
<evidence type="ECO:0000256" key="1">
    <source>
        <dbReference type="SAM" id="MobiDB-lite"/>
    </source>
</evidence>
<proteinExistence type="predicted"/>
<name>A0ABW7SXZ4_9ACTN</name>
<evidence type="ECO:0000313" key="2">
    <source>
        <dbReference type="EMBL" id="MFI0796913.1"/>
    </source>
</evidence>
<feature type="region of interest" description="Disordered" evidence="1">
    <location>
        <begin position="457"/>
        <end position="488"/>
    </location>
</feature>
<keyword evidence="2" id="KW-0547">Nucleotide-binding</keyword>
<dbReference type="Gene3D" id="3.40.50.300">
    <property type="entry name" value="P-loop containing nucleotide triphosphate hydrolases"/>
    <property type="match status" value="1"/>
</dbReference>
<gene>
    <name evidence="2" type="ORF">ACH4OY_30140</name>
</gene>
<keyword evidence="3" id="KW-1185">Reference proteome</keyword>
<dbReference type="EMBL" id="JBIRPU010000037">
    <property type="protein sequence ID" value="MFI0796913.1"/>
    <property type="molecule type" value="Genomic_DNA"/>
</dbReference>
<protein>
    <submittedName>
        <fullName evidence="2">ATP-binding protein</fullName>
    </submittedName>
</protein>
<accession>A0ABW7SXZ4</accession>
<keyword evidence="2" id="KW-0067">ATP-binding</keyword>
<dbReference type="RefSeq" id="WP_396685464.1">
    <property type="nucleotide sequence ID" value="NZ_JBIRPU010000037.1"/>
</dbReference>
<dbReference type="GO" id="GO:0005524">
    <property type="term" value="F:ATP binding"/>
    <property type="evidence" value="ECO:0007669"/>
    <property type="project" value="UniProtKB-KW"/>
</dbReference>
<dbReference type="SUPFAM" id="SSF52540">
    <property type="entry name" value="P-loop containing nucleoside triphosphate hydrolases"/>
    <property type="match status" value="1"/>
</dbReference>